<feature type="compositionally biased region" description="Basic and acidic residues" evidence="3">
    <location>
        <begin position="550"/>
        <end position="565"/>
    </location>
</feature>
<feature type="compositionally biased region" description="Basic and acidic residues" evidence="3">
    <location>
        <begin position="46"/>
        <end position="63"/>
    </location>
</feature>
<organism evidence="5 6">
    <name type="scientific">Lomentospora prolificans</name>
    <dbReference type="NCBI Taxonomy" id="41688"/>
    <lineage>
        <taxon>Eukaryota</taxon>
        <taxon>Fungi</taxon>
        <taxon>Dikarya</taxon>
        <taxon>Ascomycota</taxon>
        <taxon>Pezizomycotina</taxon>
        <taxon>Sordariomycetes</taxon>
        <taxon>Hypocreomycetidae</taxon>
        <taxon>Microascales</taxon>
        <taxon>Microascaceae</taxon>
        <taxon>Lomentospora</taxon>
    </lineage>
</organism>
<evidence type="ECO:0000313" key="5">
    <source>
        <dbReference type="EMBL" id="PKS09965.1"/>
    </source>
</evidence>
<feature type="compositionally biased region" description="Basic and acidic residues" evidence="3">
    <location>
        <begin position="334"/>
        <end position="345"/>
    </location>
</feature>
<evidence type="ECO:0000256" key="1">
    <source>
        <dbReference type="ARBA" id="ARBA00004123"/>
    </source>
</evidence>
<feature type="compositionally biased region" description="Acidic residues" evidence="3">
    <location>
        <begin position="455"/>
        <end position="497"/>
    </location>
</feature>
<protein>
    <recommendedName>
        <fullName evidence="4">WHIM1 domain-containing protein</fullName>
    </recommendedName>
</protein>
<dbReference type="AlphaFoldDB" id="A0A2N3NC03"/>
<dbReference type="InterPro" id="IPR028942">
    <property type="entry name" value="WHIM1_dom"/>
</dbReference>
<dbReference type="GO" id="GO:0005634">
    <property type="term" value="C:nucleus"/>
    <property type="evidence" value="ECO:0007669"/>
    <property type="project" value="UniProtKB-SubCell"/>
</dbReference>
<feature type="compositionally biased region" description="Polar residues" evidence="3">
    <location>
        <begin position="530"/>
        <end position="539"/>
    </location>
</feature>
<dbReference type="EMBL" id="NLAX01000010">
    <property type="protein sequence ID" value="PKS09965.1"/>
    <property type="molecule type" value="Genomic_DNA"/>
</dbReference>
<evidence type="ECO:0000313" key="6">
    <source>
        <dbReference type="Proteomes" id="UP000233524"/>
    </source>
</evidence>
<keyword evidence="2" id="KW-0539">Nucleus</keyword>
<name>A0A2N3NC03_9PEZI</name>
<dbReference type="VEuPathDB" id="FungiDB:jhhlp_004588"/>
<dbReference type="Proteomes" id="UP000233524">
    <property type="component" value="Unassembled WGS sequence"/>
</dbReference>
<sequence>MDSDDLSDLSSLSSLSPPPPSDSESEHEVKKTGILKFFTKTPKGKMASEKEPSPPPRKREPSPPHEYVFADNPDIAFIVMFRNRFDEAFPRSLASFGPQELEYDITEAVPGSRTEAFLCAVLGLLLNRKQDVKYGAPHFTTLILSLPYLLYTNRTLSIRPGHYNRALEDAISSHRNQWPSQWESKSPLSGGATFASMAPTERLTLLRMLILWAMASSETIRAILAKAYKQNRHEDDLNQPLSVQPWGSDSDKRRYFLIEGREHTSFRVYRESNPAGFKRTWWSVADGIENLTALAEKLENEDGGPKAKRLSQGIHQAIPRLLESEEKRRRREYRQRTKERFRRPEPGFSLYEGRTRGKRVKYTFSDEEDEVFSDYNVRRSARNTGASTPADTGPVTTQSGRQVRPPTRMNPDADSAGGSIQGDASDGDLVGPTGRPRRGAAANGWANREAGGTGGDEDEPSEPDFGDDEGDDEHVPEESNDEEDEFNDEDLLDEDLDVGGPKSLVVKLSVGKSKLMGVTPEGLPTPVNEPATTTSNQEGTEVVMGDASNEEERPLTPEPTVKGDSEPASSLANSSGLTSTPLALRGSPEKPQTVPRLVNISTAP</sequence>
<feature type="compositionally biased region" description="Low complexity" evidence="3">
    <location>
        <begin position="439"/>
        <end position="450"/>
    </location>
</feature>
<accession>A0A2N3NC03</accession>
<feature type="region of interest" description="Disordered" evidence="3">
    <location>
        <begin position="325"/>
        <end position="350"/>
    </location>
</feature>
<dbReference type="InParanoid" id="A0A2N3NC03"/>
<feature type="domain" description="WHIM1" evidence="4">
    <location>
        <begin position="181"/>
        <end position="224"/>
    </location>
</feature>
<comment type="caution">
    <text evidence="5">The sequence shown here is derived from an EMBL/GenBank/DDBJ whole genome shotgun (WGS) entry which is preliminary data.</text>
</comment>
<comment type="subcellular location">
    <subcellularLocation>
        <location evidence="1">Nucleus</location>
    </subcellularLocation>
</comment>
<dbReference type="Pfam" id="PF15612">
    <property type="entry name" value="WHIM1"/>
    <property type="match status" value="1"/>
</dbReference>
<reference evidence="5 6" key="1">
    <citation type="journal article" date="2017" name="G3 (Bethesda)">
        <title>First Draft Genome Sequence of the Pathogenic Fungus Lomentospora prolificans (Formerly Scedosporium prolificans).</title>
        <authorList>
            <person name="Luo R."/>
            <person name="Zimin A."/>
            <person name="Workman R."/>
            <person name="Fan Y."/>
            <person name="Pertea G."/>
            <person name="Grossman N."/>
            <person name="Wear M.P."/>
            <person name="Jia B."/>
            <person name="Miller H."/>
            <person name="Casadevall A."/>
            <person name="Timp W."/>
            <person name="Zhang S.X."/>
            <person name="Salzberg S.L."/>
        </authorList>
    </citation>
    <scope>NUCLEOTIDE SEQUENCE [LARGE SCALE GENOMIC DNA]</scope>
    <source>
        <strain evidence="5 6">JHH-5317</strain>
    </source>
</reference>
<dbReference type="OrthoDB" id="349045at2759"/>
<feature type="region of interest" description="Disordered" evidence="3">
    <location>
        <begin position="375"/>
        <end position="604"/>
    </location>
</feature>
<dbReference type="STRING" id="41688.A0A2N3NC03"/>
<feature type="region of interest" description="Disordered" evidence="3">
    <location>
        <begin position="1"/>
        <end position="66"/>
    </location>
</feature>
<dbReference type="PANTHER" id="PTHR42107:SF1">
    <property type="entry name" value="WHIM1 DOMAIN-CONTAINING PROTEIN"/>
    <property type="match status" value="1"/>
</dbReference>
<evidence type="ECO:0000256" key="2">
    <source>
        <dbReference type="ARBA" id="ARBA00023242"/>
    </source>
</evidence>
<keyword evidence="6" id="KW-1185">Reference proteome</keyword>
<evidence type="ECO:0000259" key="4">
    <source>
        <dbReference type="Pfam" id="PF15612"/>
    </source>
</evidence>
<proteinExistence type="predicted"/>
<dbReference type="PANTHER" id="PTHR42107">
    <property type="entry name" value="YALI0D24453P"/>
    <property type="match status" value="1"/>
</dbReference>
<evidence type="ECO:0000256" key="3">
    <source>
        <dbReference type="SAM" id="MobiDB-lite"/>
    </source>
</evidence>
<feature type="compositionally biased region" description="Polar residues" evidence="3">
    <location>
        <begin position="567"/>
        <end position="581"/>
    </location>
</feature>
<gene>
    <name evidence="5" type="ORF">jhhlp_004588</name>
</gene>
<feature type="compositionally biased region" description="Polar residues" evidence="3">
    <location>
        <begin position="382"/>
        <end position="401"/>
    </location>
</feature>